<reference evidence="2 3" key="1">
    <citation type="submission" date="2015-09" db="EMBL/GenBank/DDBJ databases">
        <title>Genome sequence of the marine flavobacterium Croceitalea dokdonensis DOKDO 023 that contains proton- and sodium-pumping rhodopsins.</title>
        <authorList>
            <person name="Kwon S.-K."/>
            <person name="Lee H.K."/>
            <person name="Kwak M.-J."/>
            <person name="Kim J.F."/>
        </authorList>
    </citation>
    <scope>NUCLEOTIDE SEQUENCE [LARGE SCALE GENOMIC DNA]</scope>
    <source>
        <strain evidence="2 3">DOKDO 023</strain>
    </source>
</reference>
<comment type="caution">
    <text evidence="2">The sequence shown here is derived from an EMBL/GenBank/DDBJ whole genome shotgun (WGS) entry which is preliminary data.</text>
</comment>
<evidence type="ECO:0000313" key="3">
    <source>
        <dbReference type="Proteomes" id="UP000050280"/>
    </source>
</evidence>
<dbReference type="InterPro" id="IPR036709">
    <property type="entry name" value="Autotransporte_beta_dom_sf"/>
</dbReference>
<organism evidence="2 3">
    <name type="scientific">Croceitalea dokdonensis DOKDO 023</name>
    <dbReference type="NCBI Taxonomy" id="1300341"/>
    <lineage>
        <taxon>Bacteria</taxon>
        <taxon>Pseudomonadati</taxon>
        <taxon>Bacteroidota</taxon>
        <taxon>Flavobacteriia</taxon>
        <taxon>Flavobacteriales</taxon>
        <taxon>Flavobacteriaceae</taxon>
        <taxon>Croceitalea</taxon>
    </lineage>
</organism>
<evidence type="ECO:0008006" key="4">
    <source>
        <dbReference type="Google" id="ProtNLM"/>
    </source>
</evidence>
<evidence type="ECO:0000313" key="2">
    <source>
        <dbReference type="EMBL" id="KPM30446.1"/>
    </source>
</evidence>
<name>A0A0P7A1Y0_9FLAO</name>
<feature type="signal peptide" evidence="1">
    <location>
        <begin position="1"/>
        <end position="20"/>
    </location>
</feature>
<keyword evidence="3" id="KW-1185">Reference proteome</keyword>
<dbReference type="OrthoDB" id="945117at2"/>
<accession>A0A0P7A1Y0</accession>
<dbReference type="STRING" id="1300341.I595_3467"/>
<dbReference type="SUPFAM" id="SSF103515">
    <property type="entry name" value="Autotransporter"/>
    <property type="match status" value="1"/>
</dbReference>
<evidence type="ECO:0000256" key="1">
    <source>
        <dbReference type="SAM" id="SignalP"/>
    </source>
</evidence>
<feature type="chain" id="PRO_5006134610" description="Outer membrane protein beta-barrel domain-containing protein" evidence="1">
    <location>
        <begin position="21"/>
        <end position="160"/>
    </location>
</feature>
<gene>
    <name evidence="2" type="ORF">I595_3467</name>
</gene>
<proteinExistence type="predicted"/>
<dbReference type="Pfam" id="PF12099">
    <property type="entry name" value="DUF3575"/>
    <property type="match status" value="1"/>
</dbReference>
<dbReference type="Proteomes" id="UP000050280">
    <property type="component" value="Unassembled WGS sequence"/>
</dbReference>
<keyword evidence="1" id="KW-0732">Signal</keyword>
<protein>
    <recommendedName>
        <fullName evidence="4">Outer membrane protein beta-barrel domain-containing protein</fullName>
    </recommendedName>
</protein>
<dbReference type="RefSeq" id="WP_054560425.1">
    <property type="nucleotide sequence ID" value="NZ_LDJX01000009.1"/>
</dbReference>
<dbReference type="InterPro" id="IPR021958">
    <property type="entry name" value="DUF3575"/>
</dbReference>
<dbReference type="AlphaFoldDB" id="A0A0P7A1Y0"/>
<dbReference type="EMBL" id="LDJX01000009">
    <property type="protein sequence ID" value="KPM30446.1"/>
    <property type="molecule type" value="Genomic_DNA"/>
</dbReference>
<sequence length="160" mass="16747">MKKLFIVAVLGLGSFMTGHAQEHAIKANPIGLAFGIANAGYEFEVNESQSATVSGLFYNIGDANGFGIGAEYRFYFSSKDALNGWHAGPTAGYVSLSDDFDNSAGFLSVGGQAGHQWIFGEHFLLDVFAGLSFVTGDSDSLAVSINSTAVGLGVSLGYAW</sequence>